<evidence type="ECO:0000313" key="4">
    <source>
        <dbReference type="Proteomes" id="UP000825179"/>
    </source>
</evidence>
<dbReference type="Proteomes" id="UP000825179">
    <property type="component" value="Chromosome"/>
</dbReference>
<dbReference type="InterPro" id="IPR036102">
    <property type="entry name" value="OsmC/Ohrsf"/>
</dbReference>
<dbReference type="KEGG" id="cthu:HUR95_10705"/>
<dbReference type="Proteomes" id="UP000010716">
    <property type="component" value="Unassembled WGS sequence"/>
</dbReference>
<dbReference type="EMBL" id="AFCE01000111">
    <property type="protein sequence ID" value="EGL83330.1"/>
    <property type="molecule type" value="Genomic_DNA"/>
</dbReference>
<protein>
    <submittedName>
        <fullName evidence="1">OsmC family protein</fullName>
    </submittedName>
</protein>
<dbReference type="SUPFAM" id="SSF82784">
    <property type="entry name" value="OsmC-like"/>
    <property type="match status" value="1"/>
</dbReference>
<name>F5L5Q1_CALTT</name>
<dbReference type="PANTHER" id="PTHR34352:SF1">
    <property type="entry name" value="PROTEIN YHFA"/>
    <property type="match status" value="1"/>
</dbReference>
<dbReference type="AlphaFoldDB" id="F5L5Q1"/>
<proteinExistence type="predicted"/>
<dbReference type="RefSeq" id="WP_007503887.1">
    <property type="nucleotide sequence ID" value="NZ_AFCE01000111.1"/>
</dbReference>
<sequence>MKETLTYRAKENGFIINLPYGELHVSGDAQYGFRPYQLLVSAVAVCSGGVLRKILHKQRIKIDDIALSAEVTRREEGAQEIEKIHIHFKITGKNLSEQKIEKALALTRKHCSMVQSVKDSIEISESYELIDPEEN</sequence>
<reference evidence="1 3" key="1">
    <citation type="journal article" date="2011" name="J. Bacteriol.">
        <title>Draft genome sequence of the thermoalkaliphilic Caldalkalibacillus thermarum strain TA2.A1.</title>
        <authorList>
            <person name="Kalamorz F."/>
            <person name="Keis S."/>
            <person name="McMillan D.G."/>
            <person name="Olsson K."/>
            <person name="Stanton J.A."/>
            <person name="Stockwell P."/>
            <person name="Black M.A."/>
            <person name="Klingeman D.M."/>
            <person name="Land M.L."/>
            <person name="Han C.S."/>
            <person name="Martin S.L."/>
            <person name="Becher S.A."/>
            <person name="Peddie C.J."/>
            <person name="Morgan H.W."/>
            <person name="Matthies D."/>
            <person name="Preiss L."/>
            <person name="Meier T."/>
            <person name="Brown S.D."/>
            <person name="Cook G.M."/>
        </authorList>
    </citation>
    <scope>NUCLEOTIDE SEQUENCE [LARGE SCALE GENOMIC DNA]</scope>
    <source>
        <strain evidence="1 3">TA2.A1</strain>
    </source>
</reference>
<dbReference type="Pfam" id="PF02566">
    <property type="entry name" value="OsmC"/>
    <property type="match status" value="1"/>
</dbReference>
<dbReference type="InterPro" id="IPR015946">
    <property type="entry name" value="KH_dom-like_a/b"/>
</dbReference>
<gene>
    <name evidence="1" type="ORF">CathTA2_1114</name>
    <name evidence="2" type="ORF">HUR95_10705</name>
</gene>
<dbReference type="InterPro" id="IPR003718">
    <property type="entry name" value="OsmC/Ohr_fam"/>
</dbReference>
<dbReference type="Gene3D" id="3.30.300.20">
    <property type="match status" value="1"/>
</dbReference>
<accession>F5L5Q1</accession>
<dbReference type="PANTHER" id="PTHR34352">
    <property type="entry name" value="PROTEIN YHFA"/>
    <property type="match status" value="1"/>
</dbReference>
<organism evidence="1 3">
    <name type="scientific">Caldalkalibacillus thermarum (strain TA2.A1)</name>
    <dbReference type="NCBI Taxonomy" id="986075"/>
    <lineage>
        <taxon>Bacteria</taxon>
        <taxon>Bacillati</taxon>
        <taxon>Bacillota</taxon>
        <taxon>Bacilli</taxon>
        <taxon>Bacillales</taxon>
        <taxon>Bacillaceae</taxon>
        <taxon>Caldalkalibacillus</taxon>
    </lineage>
</organism>
<evidence type="ECO:0000313" key="2">
    <source>
        <dbReference type="EMBL" id="QZT32841.1"/>
    </source>
</evidence>
<dbReference type="eggNOG" id="COG1765">
    <property type="taxonomic scope" value="Bacteria"/>
</dbReference>
<reference evidence="2 4" key="2">
    <citation type="journal article" date="2020" name="Extremophiles">
        <title>Genomic analysis of Caldalkalibacillus thermarum TA2.A1 reveals aerobic alkaliphilic metabolism and evolutionary hallmarks linking alkaliphilic bacteria and plant life.</title>
        <authorList>
            <person name="de Jong S.I."/>
            <person name="van den Broek M.A."/>
            <person name="Merkel A.Y."/>
            <person name="de la Torre Cortes P."/>
            <person name="Kalamorz F."/>
            <person name="Cook G.M."/>
            <person name="van Loosdrecht M.C.M."/>
            <person name="McMillan D.G.G."/>
        </authorList>
    </citation>
    <scope>NUCLEOTIDE SEQUENCE [LARGE SCALE GENOMIC DNA]</scope>
    <source>
        <strain evidence="2 4">TA2.A1</strain>
    </source>
</reference>
<keyword evidence="4" id="KW-1185">Reference proteome</keyword>
<dbReference type="EMBL" id="CP082237">
    <property type="protein sequence ID" value="QZT32841.1"/>
    <property type="molecule type" value="Genomic_DNA"/>
</dbReference>
<evidence type="ECO:0000313" key="3">
    <source>
        <dbReference type="Proteomes" id="UP000010716"/>
    </source>
</evidence>
<evidence type="ECO:0000313" key="1">
    <source>
        <dbReference type="EMBL" id="EGL83330.1"/>
    </source>
</evidence>
<reference evidence="2" key="3">
    <citation type="submission" date="2021-08" db="EMBL/GenBank/DDBJ databases">
        <authorList>
            <person name="de Jong S."/>
            <person name="van den Broek M."/>
            <person name="Merkel A."/>
            <person name="de la Torre Cortes P."/>
            <person name="Kalamorz F."/>
            <person name="Cook G."/>
            <person name="van Loosdrecht M."/>
            <person name="McMillan D."/>
        </authorList>
    </citation>
    <scope>NUCLEOTIDE SEQUENCE</scope>
    <source>
        <strain evidence="2">TA2.A1</strain>
    </source>
</reference>